<keyword evidence="5" id="KW-1278">Translocase</keyword>
<evidence type="ECO:0000256" key="8">
    <source>
        <dbReference type="ARBA" id="ARBA00023136"/>
    </source>
</evidence>
<dbReference type="Pfam" id="PF00420">
    <property type="entry name" value="Oxidored_q2"/>
    <property type="match status" value="1"/>
</dbReference>
<evidence type="ECO:0000256" key="7">
    <source>
        <dbReference type="ARBA" id="ARBA00023027"/>
    </source>
</evidence>
<accession>A0A1X9JI91</accession>
<dbReference type="AlphaFoldDB" id="A0A1X9JI91"/>
<evidence type="ECO:0000256" key="3">
    <source>
        <dbReference type="ARBA" id="ARBA00016612"/>
    </source>
</evidence>
<dbReference type="GO" id="GO:0016020">
    <property type="term" value="C:membrane"/>
    <property type="evidence" value="ECO:0007669"/>
    <property type="project" value="UniProtKB-SubCell"/>
</dbReference>
<feature type="transmembrane region" description="Helical" evidence="10">
    <location>
        <begin position="29"/>
        <end position="50"/>
    </location>
</feature>
<keyword evidence="7" id="KW-0520">NAD</keyword>
<feature type="transmembrane region" description="Helical" evidence="10">
    <location>
        <begin position="56"/>
        <end position="78"/>
    </location>
</feature>
<evidence type="ECO:0000256" key="4">
    <source>
        <dbReference type="ARBA" id="ARBA00022692"/>
    </source>
</evidence>
<sequence>MMFPMWFFMGLFGFLVGVVCIISQRNSFLGVLLGFEVLTLFLFHSFFFVWGVNKVVSLSLVFLCVSVCVVSVSLSLVVKLIRSSGSDYVTGMCLGNG</sequence>
<evidence type="ECO:0000256" key="9">
    <source>
        <dbReference type="ARBA" id="ARBA00031586"/>
    </source>
</evidence>
<comment type="subcellular location">
    <subcellularLocation>
        <location evidence="1">Membrane</location>
        <topology evidence="1">Multi-pass membrane protein</topology>
    </subcellularLocation>
</comment>
<geneLocation type="mitochondrion" evidence="11"/>
<dbReference type="InterPro" id="IPR039428">
    <property type="entry name" value="NUOK/Mnh_C1-like"/>
</dbReference>
<comment type="similarity">
    <text evidence="2">Belongs to the complex I subunit 4L family.</text>
</comment>
<protein>
    <recommendedName>
        <fullName evidence="3">NADH-ubiquinone oxidoreductase chain 4L</fullName>
    </recommendedName>
    <alternativeName>
        <fullName evidence="9">NADH dehydrogenase subunit 4L</fullName>
    </alternativeName>
</protein>
<name>A0A1X9JI91_9BIVA</name>
<dbReference type="EMBL" id="KU873122">
    <property type="protein sequence ID" value="AQT38548.1"/>
    <property type="molecule type" value="Genomic_DNA"/>
</dbReference>
<feature type="transmembrane region" description="Helical" evidence="10">
    <location>
        <begin position="6"/>
        <end position="22"/>
    </location>
</feature>
<gene>
    <name evidence="11" type="primary">nad4L</name>
</gene>
<organism evidence="11">
    <name type="scientific">Echyridella menziesii</name>
    <dbReference type="NCBI Taxonomy" id="981778"/>
    <lineage>
        <taxon>Eukaryota</taxon>
        <taxon>Metazoa</taxon>
        <taxon>Spiralia</taxon>
        <taxon>Lophotrochozoa</taxon>
        <taxon>Mollusca</taxon>
        <taxon>Bivalvia</taxon>
        <taxon>Autobranchia</taxon>
        <taxon>Heteroconchia</taxon>
        <taxon>Palaeoheterodonta</taxon>
        <taxon>Unionida</taxon>
        <taxon>Unionoidea</taxon>
        <taxon>Hyriidae</taxon>
        <taxon>Echyridella</taxon>
    </lineage>
</organism>
<proteinExistence type="inferred from homology"/>
<keyword evidence="11" id="KW-0496">Mitochondrion</keyword>
<reference evidence="11" key="1">
    <citation type="journal article" date="2017" name="Sci. Rep.">
        <title>Evolution of sex-dependent mtDNA transmission in freshwater mussels (Bivalvia: Unionida).</title>
        <authorList>
            <person name="Guerra D."/>
            <person name="Plazzi F."/>
            <person name="Stewart D.T."/>
            <person name="Bogan A.E."/>
            <person name="Hoeh W.R."/>
            <person name="Breton S."/>
        </authorList>
    </citation>
    <scope>NUCLEOTIDE SEQUENCE</scope>
    <source>
        <strain evidence="11">M9</strain>
        <tissue evidence="11">Gonad</tissue>
    </source>
</reference>
<dbReference type="Gene3D" id="1.10.287.3510">
    <property type="match status" value="1"/>
</dbReference>
<evidence type="ECO:0000256" key="5">
    <source>
        <dbReference type="ARBA" id="ARBA00022967"/>
    </source>
</evidence>
<evidence type="ECO:0000256" key="6">
    <source>
        <dbReference type="ARBA" id="ARBA00022989"/>
    </source>
</evidence>
<keyword evidence="4 10" id="KW-0812">Transmembrane</keyword>
<keyword evidence="8 10" id="KW-0472">Membrane</keyword>
<evidence type="ECO:0000313" key="11">
    <source>
        <dbReference type="EMBL" id="AQT38548.1"/>
    </source>
</evidence>
<evidence type="ECO:0000256" key="2">
    <source>
        <dbReference type="ARBA" id="ARBA00010519"/>
    </source>
</evidence>
<evidence type="ECO:0000256" key="1">
    <source>
        <dbReference type="ARBA" id="ARBA00004141"/>
    </source>
</evidence>
<evidence type="ECO:0000256" key="10">
    <source>
        <dbReference type="SAM" id="Phobius"/>
    </source>
</evidence>
<keyword evidence="6 10" id="KW-1133">Transmembrane helix</keyword>